<comment type="caution">
    <text evidence="2">The sequence shown here is derived from an EMBL/GenBank/DDBJ whole genome shotgun (WGS) entry which is preliminary data.</text>
</comment>
<dbReference type="RefSeq" id="WP_163968688.1">
    <property type="nucleotide sequence ID" value="NZ_JAAIVB010000085.1"/>
</dbReference>
<dbReference type="EMBL" id="JAAIVB010000085">
    <property type="protein sequence ID" value="NEX64756.1"/>
    <property type="molecule type" value="Genomic_DNA"/>
</dbReference>
<feature type="domain" description="Putative zinc-finger" evidence="1">
    <location>
        <begin position="15"/>
        <end position="47"/>
    </location>
</feature>
<protein>
    <recommendedName>
        <fullName evidence="1">Putative zinc-finger domain-containing protein</fullName>
    </recommendedName>
</protein>
<dbReference type="Proteomes" id="UP000482155">
    <property type="component" value="Unassembled WGS sequence"/>
</dbReference>
<dbReference type="Pfam" id="PF13490">
    <property type="entry name" value="zf-HC2"/>
    <property type="match status" value="1"/>
</dbReference>
<proteinExistence type="predicted"/>
<evidence type="ECO:0000259" key="1">
    <source>
        <dbReference type="Pfam" id="PF13490"/>
    </source>
</evidence>
<reference evidence="2 3" key="1">
    <citation type="submission" date="2020-02" db="EMBL/GenBank/DDBJ databases">
        <authorList>
            <person name="Kim M.K."/>
        </authorList>
    </citation>
    <scope>NUCLEOTIDE SEQUENCE [LARGE SCALE GENOMIC DNA]</scope>
    <source>
        <strain evidence="2 3">17J57-3</strain>
    </source>
</reference>
<keyword evidence="3" id="KW-1185">Reference proteome</keyword>
<evidence type="ECO:0000313" key="2">
    <source>
        <dbReference type="EMBL" id="NEX64756.1"/>
    </source>
</evidence>
<name>A0A6B3SYS8_9BURK</name>
<dbReference type="AlphaFoldDB" id="A0A6B3SYS8"/>
<evidence type="ECO:0000313" key="3">
    <source>
        <dbReference type="Proteomes" id="UP000482155"/>
    </source>
</evidence>
<gene>
    <name evidence="2" type="ORF">G3574_27060</name>
</gene>
<sequence length="216" mass="23684">MKSQIVNLNLSTHRTVQELLPWYVNGQLAGSELSLVHEHLQTCTQCRADVAWQAQLRAIEPMETPVPDVDAAWRQMQQQLESRSKPWWRRIVERLPLGLPAPTRMNWTAWALAGQAAVILVLGTLLAAQPNSSHEFRALGSGVERQGNILVMFSPQATEPELRKALQDSGARIADGPTASGAYTLEAPGRRAAEVAAELRASGVVMLAEPLAKEEP</sequence>
<organism evidence="2 3">
    <name type="scientific">Noviherbaspirillum galbum</name>
    <dbReference type="NCBI Taxonomy" id="2709383"/>
    <lineage>
        <taxon>Bacteria</taxon>
        <taxon>Pseudomonadati</taxon>
        <taxon>Pseudomonadota</taxon>
        <taxon>Betaproteobacteria</taxon>
        <taxon>Burkholderiales</taxon>
        <taxon>Oxalobacteraceae</taxon>
        <taxon>Noviherbaspirillum</taxon>
    </lineage>
</organism>
<accession>A0A6B3SYS8</accession>
<dbReference type="Gene3D" id="1.10.10.1320">
    <property type="entry name" value="Anti-sigma factor, zinc-finger domain"/>
    <property type="match status" value="1"/>
</dbReference>
<dbReference type="InterPro" id="IPR027383">
    <property type="entry name" value="Znf_put"/>
</dbReference>
<dbReference type="InterPro" id="IPR041916">
    <property type="entry name" value="Anti_sigma_zinc_sf"/>
</dbReference>